<protein>
    <submittedName>
        <fullName evidence="2">Periplasmic repressor CpxP</fullName>
    </submittedName>
</protein>
<dbReference type="RefSeq" id="WP_044012228.1">
    <property type="nucleotide sequence ID" value="NZ_CCVW01000004.1"/>
</dbReference>
<reference evidence="2 3" key="1">
    <citation type="submission" date="2014-06" db="EMBL/GenBank/DDBJ databases">
        <authorList>
            <person name="Urmite Genomes Urmite Genomes"/>
        </authorList>
    </citation>
    <scope>NUCLEOTIDE SEQUENCE [LARGE SCALE GENOMIC DNA]</scope>
</reference>
<dbReference type="Gene3D" id="1.20.120.1490">
    <property type="match status" value="1"/>
</dbReference>
<keyword evidence="3" id="KW-1185">Reference proteome</keyword>
<sequence>MYKKIFQTFALAFTTIFSPVILANSCYCPEGLKPIVESLKLDDSQKAKIKPVLEQLASTVKNDSNQMEALFQQEKQKLESTNIDQAAVNSLIDQQAKLNGEIIKAKVNARIQISAVLSPQQQTDFQNKIKKNEEKIVKQFKNCHED</sequence>
<gene>
    <name evidence="2" type="ORF">BN59_03384</name>
</gene>
<dbReference type="Pfam" id="PF07813">
    <property type="entry name" value="LTXXQ"/>
    <property type="match status" value="1"/>
</dbReference>
<dbReference type="OrthoDB" id="5652263at2"/>
<dbReference type="Proteomes" id="UP000044071">
    <property type="component" value="Unassembled WGS sequence"/>
</dbReference>
<dbReference type="InterPro" id="IPR012899">
    <property type="entry name" value="LTXXQ"/>
</dbReference>
<keyword evidence="1" id="KW-0732">Signal</keyword>
<dbReference type="GO" id="GO:0042597">
    <property type="term" value="C:periplasmic space"/>
    <property type="evidence" value="ECO:0007669"/>
    <property type="project" value="InterPro"/>
</dbReference>
<dbReference type="EMBL" id="CCSB01000004">
    <property type="protein sequence ID" value="CDZ79068.1"/>
    <property type="molecule type" value="Genomic_DNA"/>
</dbReference>
<dbReference type="eggNOG" id="COG3678">
    <property type="taxonomic scope" value="Bacteria"/>
</dbReference>
<organism evidence="2 3">
    <name type="scientific">Legionella massiliensis</name>
    <dbReference type="NCBI Taxonomy" id="1034943"/>
    <lineage>
        <taxon>Bacteria</taxon>
        <taxon>Pseudomonadati</taxon>
        <taxon>Pseudomonadota</taxon>
        <taxon>Gammaproteobacteria</taxon>
        <taxon>Legionellales</taxon>
        <taxon>Legionellaceae</taxon>
        <taxon>Legionella</taxon>
    </lineage>
</organism>
<name>A0A078L577_9GAMM</name>
<feature type="signal peptide" evidence="1">
    <location>
        <begin position="1"/>
        <end position="23"/>
    </location>
</feature>
<evidence type="ECO:0000256" key="1">
    <source>
        <dbReference type="SAM" id="SignalP"/>
    </source>
</evidence>
<feature type="chain" id="PRO_5006539817" evidence="1">
    <location>
        <begin position="24"/>
        <end position="146"/>
    </location>
</feature>
<dbReference type="STRING" id="1034943.BN59_03384"/>
<proteinExistence type="predicted"/>
<dbReference type="AlphaFoldDB" id="A0A078L577"/>
<evidence type="ECO:0000313" key="2">
    <source>
        <dbReference type="EMBL" id="CDZ79068.1"/>
    </source>
</evidence>
<accession>A0A078L577</accession>
<evidence type="ECO:0000313" key="3">
    <source>
        <dbReference type="Proteomes" id="UP000044071"/>
    </source>
</evidence>